<dbReference type="PANTHER" id="PTHR28570">
    <property type="entry name" value="ASPARTYL AMINOPEPTIDASE"/>
    <property type="match status" value="1"/>
</dbReference>
<dbReference type="Proteomes" id="UP001373714">
    <property type="component" value="Unassembled WGS sequence"/>
</dbReference>
<comment type="similarity">
    <text evidence="3 11">Belongs to the peptidase M18 family.</text>
</comment>
<evidence type="ECO:0000256" key="12">
    <source>
        <dbReference type="SAM" id="MobiDB-lite"/>
    </source>
</evidence>
<sequence>MASSTSKAFAQGLIDFINASPTPFHAVDTAKKALLKAGFSEIKERDAWAGKVLSGGKYFLTRNGSSIIAFAVGKLWKPGNPMSIVGAHTDSCALRLKPVSKRTTEGNTFMQVGVESYGGGLWHTWFDRDLSMAGRAMIRQKDGNIVSKLVKIDKPILRVPTLAIHLDRQEKFEFNKETQLFPILGLISSELNKGSPQATTAEQKKDEQNAKSEQQPFAPLTAITERHHPAVVKLISDATDSQPEDVLDFEMLLYDTQPGTFGGLHDEFIFSARLDNLGMTYCSIESLIASVEAADALDQEQGIRIIACFDHEEIGSNTAQGADSNLLPAVVRRLSVLSGDKDYDFASVSSTTSQSSIQNDHLFSPTTTYFEESLIKSFLISADMAHSVHPNYPSKYESHHRPEMNKGTVIKINANARYATNSPGIVLLQECARVAGAPLQLFVVRNDSSCGSTIGPMLSAAMGMRTIDVGNAQLSMHSIRETGGADDVEHSIKLFKAFFEKYTALEPTIFV</sequence>
<dbReference type="PRINTS" id="PR00932">
    <property type="entry name" value="AMINO1PTASE"/>
</dbReference>
<dbReference type="GO" id="GO:0070006">
    <property type="term" value="F:metalloaminopeptidase activity"/>
    <property type="evidence" value="ECO:0007669"/>
    <property type="project" value="TreeGrafter"/>
</dbReference>
<keyword evidence="14" id="KW-1185">Reference proteome</keyword>
<comment type="caution">
    <text evidence="13">The sequence shown here is derived from an EMBL/GenBank/DDBJ whole genome shotgun (WGS) entry which is preliminary data.</text>
</comment>
<protein>
    <recommendedName>
        <fullName evidence="4">aspartyl aminopeptidase</fullName>
        <ecNumber evidence="4">3.4.11.21</ecNumber>
    </recommendedName>
</protein>
<dbReference type="GO" id="GO:0008270">
    <property type="term" value="F:zinc ion binding"/>
    <property type="evidence" value="ECO:0007669"/>
    <property type="project" value="InterPro"/>
</dbReference>
<comment type="cofactor">
    <cofactor evidence="2">
        <name>Zn(2+)</name>
        <dbReference type="ChEBI" id="CHEBI:29105"/>
    </cofactor>
</comment>
<dbReference type="EMBL" id="JAVHNS010000002">
    <property type="protein sequence ID" value="KAK6361209.1"/>
    <property type="molecule type" value="Genomic_DNA"/>
</dbReference>
<evidence type="ECO:0000256" key="5">
    <source>
        <dbReference type="ARBA" id="ARBA00022438"/>
    </source>
</evidence>
<organism evidence="13 14">
    <name type="scientific">Orbilia blumenaviensis</name>
    <dbReference type="NCBI Taxonomy" id="1796055"/>
    <lineage>
        <taxon>Eukaryota</taxon>
        <taxon>Fungi</taxon>
        <taxon>Dikarya</taxon>
        <taxon>Ascomycota</taxon>
        <taxon>Pezizomycotina</taxon>
        <taxon>Orbiliomycetes</taxon>
        <taxon>Orbiliales</taxon>
        <taxon>Orbiliaceae</taxon>
        <taxon>Orbilia</taxon>
    </lineage>
</organism>
<dbReference type="PANTHER" id="PTHR28570:SF3">
    <property type="entry name" value="ASPARTYL AMINOPEPTIDASE"/>
    <property type="match status" value="1"/>
</dbReference>
<evidence type="ECO:0000256" key="9">
    <source>
        <dbReference type="ARBA" id="ARBA00022833"/>
    </source>
</evidence>
<evidence type="ECO:0000256" key="10">
    <source>
        <dbReference type="ARBA" id="ARBA00023049"/>
    </source>
</evidence>
<dbReference type="Gene3D" id="3.40.630.10">
    <property type="entry name" value="Zn peptidases"/>
    <property type="match status" value="1"/>
</dbReference>
<evidence type="ECO:0000256" key="3">
    <source>
        <dbReference type="ARBA" id="ARBA00008290"/>
    </source>
</evidence>
<evidence type="ECO:0000256" key="11">
    <source>
        <dbReference type="RuleBase" id="RU004386"/>
    </source>
</evidence>
<evidence type="ECO:0000313" key="13">
    <source>
        <dbReference type="EMBL" id="KAK6361209.1"/>
    </source>
</evidence>
<evidence type="ECO:0000256" key="1">
    <source>
        <dbReference type="ARBA" id="ARBA00001335"/>
    </source>
</evidence>
<dbReference type="FunFam" id="2.30.250.10:FF:000001">
    <property type="entry name" value="Aspartyl aminopeptidase 1"/>
    <property type="match status" value="1"/>
</dbReference>
<dbReference type="SUPFAM" id="SSF53187">
    <property type="entry name" value="Zn-dependent exopeptidases"/>
    <property type="match status" value="1"/>
</dbReference>
<dbReference type="GO" id="GO:0000324">
    <property type="term" value="C:fungal-type vacuole"/>
    <property type="evidence" value="ECO:0007669"/>
    <property type="project" value="TreeGrafter"/>
</dbReference>
<dbReference type="AlphaFoldDB" id="A0AAV9VJ97"/>
<feature type="region of interest" description="Disordered" evidence="12">
    <location>
        <begin position="194"/>
        <end position="217"/>
    </location>
</feature>
<dbReference type="EC" id="3.4.11.21" evidence="4"/>
<keyword evidence="5 11" id="KW-0031">Aminopeptidase</keyword>
<proteinExistence type="inferred from homology"/>
<dbReference type="InterPro" id="IPR023358">
    <property type="entry name" value="Peptidase_M18_dom2"/>
</dbReference>
<accession>A0AAV9VJ97</accession>
<keyword evidence="7 11" id="KW-0479">Metal-binding</keyword>
<keyword evidence="6 11" id="KW-0645">Protease</keyword>
<keyword evidence="8 11" id="KW-0378">Hydrolase</keyword>
<dbReference type="SUPFAM" id="SSF101821">
    <property type="entry name" value="Aminopeptidase/glucanase lid domain"/>
    <property type="match status" value="1"/>
</dbReference>
<name>A0AAV9VJ97_9PEZI</name>
<comment type="catalytic activity">
    <reaction evidence="1">
        <text>Release of an N-terminal aspartate or glutamate from a peptide, with a preference for aspartate.</text>
        <dbReference type="EC" id="3.4.11.21"/>
    </reaction>
</comment>
<dbReference type="Gene3D" id="2.30.250.10">
    <property type="entry name" value="Aminopeptidase i, Domain 2"/>
    <property type="match status" value="1"/>
</dbReference>
<dbReference type="CDD" id="cd05658">
    <property type="entry name" value="M18_DAP"/>
    <property type="match status" value="1"/>
</dbReference>
<dbReference type="InterPro" id="IPR001948">
    <property type="entry name" value="Peptidase_M18"/>
</dbReference>
<evidence type="ECO:0000256" key="2">
    <source>
        <dbReference type="ARBA" id="ARBA00001947"/>
    </source>
</evidence>
<keyword evidence="9 11" id="KW-0862">Zinc</keyword>
<keyword evidence="10 11" id="KW-0482">Metalloprotease</keyword>
<evidence type="ECO:0000256" key="7">
    <source>
        <dbReference type="ARBA" id="ARBA00022723"/>
    </source>
</evidence>
<dbReference type="Pfam" id="PF02127">
    <property type="entry name" value="Peptidase_M18"/>
    <property type="match status" value="1"/>
</dbReference>
<dbReference type="GO" id="GO:0006508">
    <property type="term" value="P:proteolysis"/>
    <property type="evidence" value="ECO:0007669"/>
    <property type="project" value="UniProtKB-KW"/>
</dbReference>
<reference evidence="13 14" key="1">
    <citation type="submission" date="2019-10" db="EMBL/GenBank/DDBJ databases">
        <authorList>
            <person name="Palmer J.M."/>
        </authorList>
    </citation>
    <scope>NUCLEOTIDE SEQUENCE [LARGE SCALE GENOMIC DNA]</scope>
    <source>
        <strain evidence="13 14">TWF730</strain>
    </source>
</reference>
<evidence type="ECO:0000313" key="14">
    <source>
        <dbReference type="Proteomes" id="UP001373714"/>
    </source>
</evidence>
<evidence type="ECO:0000256" key="8">
    <source>
        <dbReference type="ARBA" id="ARBA00022801"/>
    </source>
</evidence>
<gene>
    <name evidence="13" type="ORF">TWF730_004952</name>
</gene>
<evidence type="ECO:0000256" key="6">
    <source>
        <dbReference type="ARBA" id="ARBA00022670"/>
    </source>
</evidence>
<evidence type="ECO:0000256" key="4">
    <source>
        <dbReference type="ARBA" id="ARBA00011965"/>
    </source>
</evidence>